<sequence>MTGVPGSGGEGALRRAAAVGPFFATVEGPLPDGFLPLAELSGREFWQRRIAEVGERLGTAEPRVAASVAQLGVAARLWSVALGTAVLGGAVPDFDRSYWRLPPGGSLELWVPGAAVPDGPLAAALHRTVVEGQLTPLAAGIRTVTPVAEGLLRGNAASALAGAVRVLRSGGGLAAELLDRPPLRGGLTAAGRRTSCCLYYRVPGAGLCGDCVFDRPPRHR</sequence>
<organism evidence="2">
    <name type="scientific">Kitasatospora sp. CMC57</name>
    <dbReference type="NCBI Taxonomy" id="3231513"/>
    <lineage>
        <taxon>Bacteria</taxon>
        <taxon>Bacillati</taxon>
        <taxon>Actinomycetota</taxon>
        <taxon>Actinomycetes</taxon>
        <taxon>Kitasatosporales</taxon>
        <taxon>Streptomycetaceae</taxon>
        <taxon>Kitasatospora</taxon>
    </lineage>
</organism>
<reference evidence="2" key="1">
    <citation type="submission" date="2024-07" db="EMBL/GenBank/DDBJ databases">
        <title>Complete genome sequences of cellulolytic bacteria, Kitasatospora sp. CMC57 and Streptomyces sp. CMC78, isolated from Japanese agricultural soil.</title>
        <authorList>
            <person name="Hashimoto T."/>
            <person name="Ito M."/>
            <person name="Iwamoto M."/>
            <person name="Fukahori D."/>
            <person name="Shoda T."/>
            <person name="Sakoda M."/>
            <person name="Morohoshi T."/>
            <person name="Mitsuboshi M."/>
            <person name="Nishizawa T."/>
        </authorList>
    </citation>
    <scope>NUCLEOTIDE SEQUENCE</scope>
    <source>
        <strain evidence="2">CMC57</strain>
    </source>
</reference>
<dbReference type="InterPro" id="IPR024726">
    <property type="entry name" value="FhuF_C"/>
</dbReference>
<dbReference type="RefSeq" id="WP_407990657.1">
    <property type="nucleotide sequence ID" value="NZ_AP035881.2"/>
</dbReference>
<dbReference type="Pfam" id="PF11575">
    <property type="entry name" value="FhuF_C"/>
    <property type="match status" value="1"/>
</dbReference>
<feature type="domain" description="Ferric siderophore reductase C-terminal" evidence="1">
    <location>
        <begin position="193"/>
        <end position="212"/>
    </location>
</feature>
<evidence type="ECO:0000313" key="2">
    <source>
        <dbReference type="EMBL" id="BFP48434.1"/>
    </source>
</evidence>
<dbReference type="AlphaFoldDB" id="A0AB33K422"/>
<protein>
    <recommendedName>
        <fullName evidence="1">Ferric siderophore reductase C-terminal domain-containing protein</fullName>
    </recommendedName>
</protein>
<name>A0AB33K422_9ACTN</name>
<dbReference type="EMBL" id="AP035881">
    <property type="protein sequence ID" value="BFP48434.1"/>
    <property type="molecule type" value="Genomic_DNA"/>
</dbReference>
<dbReference type="GO" id="GO:0051537">
    <property type="term" value="F:2 iron, 2 sulfur cluster binding"/>
    <property type="evidence" value="ECO:0007669"/>
    <property type="project" value="InterPro"/>
</dbReference>
<gene>
    <name evidence="2" type="ORF">KCMC57_48020</name>
</gene>
<accession>A0AB33K422</accession>
<proteinExistence type="predicted"/>
<evidence type="ECO:0000259" key="1">
    <source>
        <dbReference type="Pfam" id="PF11575"/>
    </source>
</evidence>